<feature type="domain" description="Pyridine nucleotide-disulphide oxidoreductase dimerisation" evidence="7">
    <location>
        <begin position="340"/>
        <end position="444"/>
    </location>
</feature>
<evidence type="ECO:0000313" key="9">
    <source>
        <dbReference type="EMBL" id="SDT94160.1"/>
    </source>
</evidence>
<evidence type="ECO:0000256" key="6">
    <source>
        <dbReference type="PIRSR" id="PIRSR000350-4"/>
    </source>
</evidence>
<evidence type="ECO:0000256" key="2">
    <source>
        <dbReference type="ARBA" id="ARBA00022630"/>
    </source>
</evidence>
<organism evidence="9 10">
    <name type="scientific">Desulfobacula phenolica</name>
    <dbReference type="NCBI Taxonomy" id="90732"/>
    <lineage>
        <taxon>Bacteria</taxon>
        <taxon>Pseudomonadati</taxon>
        <taxon>Thermodesulfobacteriota</taxon>
        <taxon>Desulfobacteria</taxon>
        <taxon>Desulfobacterales</taxon>
        <taxon>Desulfobacteraceae</taxon>
        <taxon>Desulfobacula</taxon>
    </lineage>
</organism>
<feature type="binding site" evidence="5">
    <location>
        <position position="302"/>
    </location>
    <ligand>
        <name>FAD</name>
        <dbReference type="ChEBI" id="CHEBI:57692"/>
    </ligand>
</feature>
<dbReference type="RefSeq" id="WP_092231333.1">
    <property type="nucleotide sequence ID" value="NZ_FNLL01000003.1"/>
</dbReference>
<dbReference type="GO" id="GO:0050660">
    <property type="term" value="F:flavin adenine dinucleotide binding"/>
    <property type="evidence" value="ECO:0007669"/>
    <property type="project" value="TreeGrafter"/>
</dbReference>
<keyword evidence="5" id="KW-0520">NAD</keyword>
<protein>
    <submittedName>
        <fullName evidence="9">Dihydrolipoamide dehydrogenase</fullName>
    </submittedName>
</protein>
<comment type="cofactor">
    <cofactor evidence="5">
        <name>FAD</name>
        <dbReference type="ChEBI" id="CHEBI:57692"/>
    </cofactor>
    <text evidence="5">Binds 1 FAD per subunit.</text>
</comment>
<dbReference type="InterPro" id="IPR023753">
    <property type="entry name" value="FAD/NAD-binding_dom"/>
</dbReference>
<dbReference type="NCBIfam" id="NF004939">
    <property type="entry name" value="PRK06292.1-1"/>
    <property type="match status" value="1"/>
</dbReference>
<dbReference type="PANTHER" id="PTHR43014">
    <property type="entry name" value="MERCURIC REDUCTASE"/>
    <property type="match status" value="1"/>
</dbReference>
<evidence type="ECO:0000259" key="7">
    <source>
        <dbReference type="Pfam" id="PF02852"/>
    </source>
</evidence>
<feature type="active site" description="Proton acceptor" evidence="4">
    <location>
        <position position="435"/>
    </location>
</feature>
<gene>
    <name evidence="9" type="ORF">SAMN04487931_10396</name>
</gene>
<comment type="similarity">
    <text evidence="1">Belongs to the class-I pyridine nucleotide-disulfide oxidoreductase family.</text>
</comment>
<feature type="binding site" evidence="5">
    <location>
        <position position="51"/>
    </location>
    <ligand>
        <name>FAD</name>
        <dbReference type="ChEBI" id="CHEBI:57692"/>
    </ligand>
</feature>
<dbReference type="AlphaFoldDB" id="A0A1H2EGD8"/>
<evidence type="ECO:0000313" key="10">
    <source>
        <dbReference type="Proteomes" id="UP000199608"/>
    </source>
</evidence>
<dbReference type="InterPro" id="IPR016156">
    <property type="entry name" value="FAD/NAD-linked_Rdtase_dimer_sf"/>
</dbReference>
<evidence type="ECO:0000256" key="3">
    <source>
        <dbReference type="ARBA" id="ARBA00022827"/>
    </source>
</evidence>
<reference evidence="10" key="1">
    <citation type="submission" date="2016-10" db="EMBL/GenBank/DDBJ databases">
        <authorList>
            <person name="Varghese N."/>
            <person name="Submissions S."/>
        </authorList>
    </citation>
    <scope>NUCLEOTIDE SEQUENCE [LARGE SCALE GENOMIC DNA]</scope>
    <source>
        <strain evidence="10">DSM 3384</strain>
    </source>
</reference>
<dbReference type="PIRSF" id="PIRSF000350">
    <property type="entry name" value="Mercury_reductase_MerA"/>
    <property type="match status" value="1"/>
</dbReference>
<dbReference type="Pfam" id="PF02852">
    <property type="entry name" value="Pyr_redox_dim"/>
    <property type="match status" value="1"/>
</dbReference>
<keyword evidence="2" id="KW-0285">Flavoprotein</keyword>
<evidence type="ECO:0000256" key="1">
    <source>
        <dbReference type="ARBA" id="ARBA00007532"/>
    </source>
</evidence>
<evidence type="ECO:0000256" key="4">
    <source>
        <dbReference type="PIRSR" id="PIRSR000350-2"/>
    </source>
</evidence>
<feature type="binding site" evidence="5">
    <location>
        <begin position="139"/>
        <end position="141"/>
    </location>
    <ligand>
        <name>FAD</name>
        <dbReference type="ChEBI" id="CHEBI:57692"/>
    </ligand>
</feature>
<evidence type="ECO:0000259" key="8">
    <source>
        <dbReference type="Pfam" id="PF07992"/>
    </source>
</evidence>
<accession>A0A1H2EGD8</accession>
<feature type="disulfide bond" description="Redox-active" evidence="6">
    <location>
        <begin position="42"/>
        <end position="47"/>
    </location>
</feature>
<sequence length="471" mass="51654">MTKTYDAAIIGAGTAGLTARAEVARHTDNYVVIDGGTLGTTCARVGCMPSKSLISIAKAYHSRQGLEFLNLENTKAPLPDYAKIMRHVRHLRDRFVAGVERGMQPWRDHLIQKHARFIDPNTLDLGDETVHADKIIIATGSKPVIPESWRKYAKYLMDTDQLFELETLPHSVAVFGLGPVGVELAQALSRIGIDVTCVTRSKAIGGLTDPDIQNYAFQSLSQNMNVRVGSAEIVGENGGRLIVGCGDETWNADRVLAALGRHPALDGLGLENLGVKLDSRGIPLFDENTFQIENLPVFITGDANGLRPLLHEAADEGRIAGYNAMAKEVNCFQKRIYLGITFSEPNIAVIGKSYKSLIQDKTDFVIGESDYEHQGRAIIMGQNEGRVRLYARKTDNLLLGAELIAPHGEHLAHLLAWAIGFGVRAVDILSMPFYHPVLEEGLRSAFRQVADKSTMPKPQFEMLRCQDSVTG</sequence>
<dbReference type="Proteomes" id="UP000199608">
    <property type="component" value="Unassembled WGS sequence"/>
</dbReference>
<dbReference type="SUPFAM" id="SSF51905">
    <property type="entry name" value="FAD/NAD(P)-binding domain"/>
    <property type="match status" value="1"/>
</dbReference>
<feature type="binding site" evidence="5">
    <location>
        <begin position="176"/>
        <end position="183"/>
    </location>
    <ligand>
        <name>NAD(+)</name>
        <dbReference type="ChEBI" id="CHEBI:57540"/>
    </ligand>
</feature>
<evidence type="ECO:0000256" key="5">
    <source>
        <dbReference type="PIRSR" id="PIRSR000350-3"/>
    </source>
</evidence>
<dbReference type="Gene3D" id="3.30.390.30">
    <property type="match status" value="1"/>
</dbReference>
<dbReference type="SUPFAM" id="SSF55424">
    <property type="entry name" value="FAD/NAD-linked reductases, dimerisation (C-terminal) domain"/>
    <property type="match status" value="1"/>
</dbReference>
<dbReference type="Gene3D" id="3.50.50.60">
    <property type="entry name" value="FAD/NAD(P)-binding domain"/>
    <property type="match status" value="2"/>
</dbReference>
<dbReference type="InterPro" id="IPR001100">
    <property type="entry name" value="Pyr_nuc-diS_OxRdtase"/>
</dbReference>
<name>A0A1H2EGD8_9BACT</name>
<feature type="binding site" evidence="5">
    <location>
        <position position="260"/>
    </location>
    <ligand>
        <name>NAD(+)</name>
        <dbReference type="ChEBI" id="CHEBI:57540"/>
    </ligand>
</feature>
<feature type="domain" description="FAD/NAD(P)-binding" evidence="8">
    <location>
        <begin position="5"/>
        <end position="317"/>
    </location>
</feature>
<dbReference type="InterPro" id="IPR036188">
    <property type="entry name" value="FAD/NAD-bd_sf"/>
</dbReference>
<keyword evidence="10" id="KW-1185">Reference proteome</keyword>
<keyword evidence="3 5" id="KW-0274">FAD</keyword>
<dbReference type="Pfam" id="PF07992">
    <property type="entry name" value="Pyr_redox_2"/>
    <property type="match status" value="1"/>
</dbReference>
<proteinExistence type="inferred from homology"/>
<dbReference type="PRINTS" id="PR00368">
    <property type="entry name" value="FADPNR"/>
</dbReference>
<keyword evidence="5" id="KW-0547">Nucleotide-binding</keyword>
<dbReference type="InterPro" id="IPR004099">
    <property type="entry name" value="Pyr_nucl-diS_OxRdtase_dimer"/>
</dbReference>
<dbReference type="GO" id="GO:0003955">
    <property type="term" value="F:NAD(P)H dehydrogenase (quinone) activity"/>
    <property type="evidence" value="ECO:0007669"/>
    <property type="project" value="TreeGrafter"/>
</dbReference>
<dbReference type="PRINTS" id="PR00411">
    <property type="entry name" value="PNDRDTASEI"/>
</dbReference>
<dbReference type="PANTHER" id="PTHR43014:SF4">
    <property type="entry name" value="PYRIDINE NUCLEOTIDE-DISULFIDE OXIDOREDUCTASE RCLA-RELATED"/>
    <property type="match status" value="1"/>
</dbReference>
<dbReference type="EMBL" id="FNLL01000003">
    <property type="protein sequence ID" value="SDT94160.1"/>
    <property type="molecule type" value="Genomic_DNA"/>
</dbReference>